<protein>
    <recommendedName>
        <fullName evidence="16">Hemolysin</fullName>
    </recommendedName>
</protein>
<reference evidence="14 15" key="1">
    <citation type="journal article" date="2015" name="PeerJ">
        <title>First genomic representation of candidate bacterial phylum KSB3 points to enhanced environmental sensing as a trigger of wastewater bulking.</title>
        <authorList>
            <person name="Sekiguchi Y."/>
            <person name="Ohashi A."/>
            <person name="Parks D.H."/>
            <person name="Yamauchi T."/>
            <person name="Tyson G.W."/>
            <person name="Hugenholtz P."/>
        </authorList>
    </citation>
    <scope>NUCLEOTIDE SEQUENCE [LARGE SCALE GENOMIC DNA]</scope>
</reference>
<dbReference type="GO" id="GO:0050660">
    <property type="term" value="F:flavin adenine dinucleotide binding"/>
    <property type="evidence" value="ECO:0007669"/>
    <property type="project" value="InterPro"/>
</dbReference>
<feature type="transmembrane region" description="Helical" evidence="11">
    <location>
        <begin position="91"/>
        <end position="111"/>
    </location>
</feature>
<keyword evidence="6 10" id="KW-1133">Transmembrane helix</keyword>
<evidence type="ECO:0000256" key="1">
    <source>
        <dbReference type="ARBA" id="ARBA00004651"/>
    </source>
</evidence>
<evidence type="ECO:0000259" key="13">
    <source>
        <dbReference type="PROSITE" id="PS51846"/>
    </source>
</evidence>
<dbReference type="SMART" id="SM01091">
    <property type="entry name" value="CorC_HlyC"/>
    <property type="match status" value="1"/>
</dbReference>
<dbReference type="SMART" id="SM00116">
    <property type="entry name" value="CBS"/>
    <property type="match status" value="2"/>
</dbReference>
<accession>A0A081BR78</accession>
<evidence type="ECO:0000256" key="6">
    <source>
        <dbReference type="ARBA" id="ARBA00022989"/>
    </source>
</evidence>
<keyword evidence="4 10" id="KW-0812">Transmembrane</keyword>
<sequence length="420" mass="47769">MEFLVGSLMLLVFLFGCSAFFSGSETSLFSITPMKLHHLEQQNPSIARIISRLLAHPSRLLVTILMGNQIVNILASSTASTLLLHFFGDAFGPILATVLMTFLLLIFGEVTPKILAVQFPERFASLACRPLWLLSYIIFPARVILTAIADGILRLVGGTRSSHERMLTGQEFRTLLDVSEREGVVETIEREIITNLIDFSEVSVKEIMIPRTDMFCFSIDDSFEGIVEKCRKELYARVPVYHDTIDNIIGMVYVKDLLPFIYQRREDFHLRHVLRDAYFVPESKKVQELLKDFQERHIHIAIVVDEYGGTSGVVCLEDILEEIVGDISDEFDTDEALWCFPIEEGRRYRVNAMMHIHEFNQEFGTDFSPEYYGTVGGLVLEQLGRMPKRGDVAAFDGLTISVSKLRNMRILEVIVTKDKK</sequence>
<dbReference type="InterPro" id="IPR046342">
    <property type="entry name" value="CBS_dom_sf"/>
</dbReference>
<dbReference type="Gene3D" id="3.10.580.10">
    <property type="entry name" value="CBS-domain"/>
    <property type="match status" value="1"/>
</dbReference>
<gene>
    <name evidence="14" type="ORF">U14_05184</name>
</gene>
<dbReference type="STRING" id="1499966.U14_05184"/>
<dbReference type="InterPro" id="IPR016169">
    <property type="entry name" value="FAD-bd_PCMH_sub2"/>
</dbReference>
<dbReference type="Pfam" id="PF00571">
    <property type="entry name" value="CBS"/>
    <property type="match status" value="2"/>
</dbReference>
<dbReference type="InterPro" id="IPR002550">
    <property type="entry name" value="CNNM"/>
</dbReference>
<evidence type="ECO:0000256" key="8">
    <source>
        <dbReference type="ARBA" id="ARBA00023136"/>
    </source>
</evidence>
<dbReference type="Pfam" id="PF03471">
    <property type="entry name" value="CorC_HlyC"/>
    <property type="match status" value="1"/>
</dbReference>
<evidence type="ECO:0000256" key="10">
    <source>
        <dbReference type="PROSITE-ProRule" id="PRU01193"/>
    </source>
</evidence>
<dbReference type="PANTHER" id="PTHR22777:SF32">
    <property type="entry name" value="UPF0053 INNER MEMBRANE PROTEIN YFJD"/>
    <property type="match status" value="1"/>
</dbReference>
<keyword evidence="5" id="KW-0677">Repeat</keyword>
<evidence type="ECO:0000259" key="12">
    <source>
        <dbReference type="PROSITE" id="PS51371"/>
    </source>
</evidence>
<dbReference type="Proteomes" id="UP000030700">
    <property type="component" value="Unassembled WGS sequence"/>
</dbReference>
<dbReference type="FunFam" id="3.10.580.10:FF:000002">
    <property type="entry name" value="Magnesium/cobalt efflux protein CorC"/>
    <property type="match status" value="1"/>
</dbReference>
<evidence type="ECO:0000256" key="11">
    <source>
        <dbReference type="SAM" id="Phobius"/>
    </source>
</evidence>
<feature type="domain" description="CBS" evidence="12">
    <location>
        <begin position="273"/>
        <end position="330"/>
    </location>
</feature>
<evidence type="ECO:0000256" key="7">
    <source>
        <dbReference type="ARBA" id="ARBA00023122"/>
    </source>
</evidence>
<dbReference type="InterPro" id="IPR000644">
    <property type="entry name" value="CBS_dom"/>
</dbReference>
<dbReference type="GO" id="GO:0005886">
    <property type="term" value="C:plasma membrane"/>
    <property type="evidence" value="ECO:0007669"/>
    <property type="project" value="UniProtKB-SubCell"/>
</dbReference>
<feature type="domain" description="CBS" evidence="12">
    <location>
        <begin position="208"/>
        <end position="268"/>
    </location>
</feature>
<dbReference type="InterPro" id="IPR005170">
    <property type="entry name" value="Transptr-assoc_dom"/>
</dbReference>
<dbReference type="InterPro" id="IPR044751">
    <property type="entry name" value="Ion_transp-like_CBS"/>
</dbReference>
<name>A0A081BR78_9BACT</name>
<dbReference type="PANTHER" id="PTHR22777">
    <property type="entry name" value="HEMOLYSIN-RELATED"/>
    <property type="match status" value="1"/>
</dbReference>
<evidence type="ECO:0000256" key="9">
    <source>
        <dbReference type="PROSITE-ProRule" id="PRU00703"/>
    </source>
</evidence>
<evidence type="ECO:0000256" key="3">
    <source>
        <dbReference type="ARBA" id="ARBA00022475"/>
    </source>
</evidence>
<proteinExistence type="inferred from homology"/>
<comment type="subcellular location">
    <subcellularLocation>
        <location evidence="1">Cell membrane</location>
        <topology evidence="1">Multi-pass membrane protein</topology>
    </subcellularLocation>
</comment>
<dbReference type="InterPro" id="IPR036318">
    <property type="entry name" value="FAD-bd_PCMH-like_sf"/>
</dbReference>
<dbReference type="Pfam" id="PF01595">
    <property type="entry name" value="CNNM"/>
    <property type="match status" value="1"/>
</dbReference>
<evidence type="ECO:0000256" key="4">
    <source>
        <dbReference type="ARBA" id="ARBA00022692"/>
    </source>
</evidence>
<dbReference type="EMBL" id="DF820460">
    <property type="protein sequence ID" value="GAK53909.1"/>
    <property type="molecule type" value="Genomic_DNA"/>
</dbReference>
<keyword evidence="3" id="KW-1003">Cell membrane</keyword>
<feature type="domain" description="CNNM transmembrane" evidence="13">
    <location>
        <begin position="1"/>
        <end position="189"/>
    </location>
</feature>
<dbReference type="AlphaFoldDB" id="A0A081BR78"/>
<keyword evidence="8 10" id="KW-0472">Membrane</keyword>
<organism evidence="14 15">
    <name type="scientific">Candidatus Moduliflexus flocculans</name>
    <dbReference type="NCBI Taxonomy" id="1499966"/>
    <lineage>
        <taxon>Bacteria</taxon>
        <taxon>Candidatus Moduliflexota</taxon>
        <taxon>Candidatus Moduliflexia</taxon>
        <taxon>Candidatus Moduliflexales</taxon>
        <taxon>Candidatus Moduliflexaceae</taxon>
    </lineage>
</organism>
<keyword evidence="7 9" id="KW-0129">CBS domain</keyword>
<evidence type="ECO:0000256" key="5">
    <source>
        <dbReference type="ARBA" id="ARBA00022737"/>
    </source>
</evidence>
<dbReference type="HOGENOM" id="CLU_015237_4_0_0"/>
<evidence type="ECO:0008006" key="16">
    <source>
        <dbReference type="Google" id="ProtNLM"/>
    </source>
</evidence>
<dbReference type="Gene3D" id="3.30.465.10">
    <property type="match status" value="1"/>
</dbReference>
<evidence type="ECO:0000313" key="15">
    <source>
        <dbReference type="Proteomes" id="UP000030700"/>
    </source>
</evidence>
<evidence type="ECO:0000313" key="14">
    <source>
        <dbReference type="EMBL" id="GAK53909.1"/>
    </source>
</evidence>
<dbReference type="SUPFAM" id="SSF54631">
    <property type="entry name" value="CBS-domain pair"/>
    <property type="match status" value="1"/>
</dbReference>
<dbReference type="SUPFAM" id="SSF56176">
    <property type="entry name" value="FAD-binding/transporter-associated domain-like"/>
    <property type="match status" value="1"/>
</dbReference>
<dbReference type="PROSITE" id="PS51846">
    <property type="entry name" value="CNNM"/>
    <property type="match status" value="1"/>
</dbReference>
<comment type="similarity">
    <text evidence="2">Belongs to the UPF0053 family.</text>
</comment>
<keyword evidence="15" id="KW-1185">Reference proteome</keyword>
<dbReference type="PROSITE" id="PS51371">
    <property type="entry name" value="CBS"/>
    <property type="match status" value="2"/>
</dbReference>
<feature type="transmembrane region" description="Helical" evidence="11">
    <location>
        <begin position="131"/>
        <end position="156"/>
    </location>
</feature>
<dbReference type="CDD" id="cd04590">
    <property type="entry name" value="CBS_pair_CorC_HlyC_assoc"/>
    <property type="match status" value="1"/>
</dbReference>
<evidence type="ECO:0000256" key="2">
    <source>
        <dbReference type="ARBA" id="ARBA00006337"/>
    </source>
</evidence>